<feature type="domain" description="Nitrite/Sulfite reductase ferredoxin-like" evidence="8">
    <location>
        <begin position="10"/>
        <end position="74"/>
    </location>
</feature>
<keyword evidence="10" id="KW-1185">Reference proteome</keyword>
<dbReference type="GO" id="GO:0051539">
    <property type="term" value="F:4 iron, 4 sulfur cluster binding"/>
    <property type="evidence" value="ECO:0007669"/>
    <property type="project" value="UniProtKB-KW"/>
</dbReference>
<dbReference type="Pfam" id="PF01077">
    <property type="entry name" value="NIR_SIR"/>
    <property type="match status" value="1"/>
</dbReference>
<dbReference type="InterPro" id="IPR045854">
    <property type="entry name" value="NO2/SO3_Rdtase_4Fe4S_sf"/>
</dbReference>
<dbReference type="SUPFAM" id="SSF56014">
    <property type="entry name" value="Nitrite and sulphite reductase 4Fe-4S domain-like"/>
    <property type="match status" value="1"/>
</dbReference>
<dbReference type="RefSeq" id="WP_108309614.1">
    <property type="nucleotide sequence ID" value="NZ_CP020921.1"/>
</dbReference>
<sequence length="219" mass="24089">MEFEKNGAILQRDKKTYAVVARIPCGILSLETMETISSVVKKYSIPVIKISSGQRIVLVGIKPDKIDSVWSDLKTGIGRALEPCLHYVQACPGTSVCRFGQRNSLEMGMKLENILYGLPTAAKLKIGVSGCPFNCGEAFTRDIGLIGTVKGWKLVFGGNSGRVPRIGNVIKEELSDEEAISLIKKAIKVYTEKANPKDRTARFIEKFGLENFKNEIFSS</sequence>
<evidence type="ECO:0000256" key="4">
    <source>
        <dbReference type="ARBA" id="ARBA00023002"/>
    </source>
</evidence>
<dbReference type="GO" id="GO:0016491">
    <property type="term" value="F:oxidoreductase activity"/>
    <property type="evidence" value="ECO:0007669"/>
    <property type="project" value="UniProtKB-KW"/>
</dbReference>
<evidence type="ECO:0000313" key="10">
    <source>
        <dbReference type="Proteomes" id="UP000244792"/>
    </source>
</evidence>
<evidence type="ECO:0000256" key="1">
    <source>
        <dbReference type="ARBA" id="ARBA00022485"/>
    </source>
</evidence>
<reference evidence="9 10" key="1">
    <citation type="submission" date="2017-04" db="EMBL/GenBank/DDBJ databases">
        <title>Genomic insights into metabolism of Thermodesulfobium acidiphilum.</title>
        <authorList>
            <person name="Toshchakov S.V."/>
            <person name="Frolov E.N."/>
            <person name="Kublanov I.V."/>
            <person name="Samarov N.I."/>
            <person name="Novikov A."/>
            <person name="Lebedinsky A.V."/>
            <person name="Bonch-Osmolovskaya E.A."/>
            <person name="Chernyh N.A."/>
        </authorList>
    </citation>
    <scope>NUCLEOTIDE SEQUENCE [LARGE SCALE GENOMIC DNA]</scope>
    <source>
        <strain evidence="9 10">3127-1</strain>
    </source>
</reference>
<dbReference type="InterPro" id="IPR006067">
    <property type="entry name" value="NO2/SO3_Rdtase_4Fe4S_dom"/>
</dbReference>
<dbReference type="PROSITE" id="PS00365">
    <property type="entry name" value="NIR_SIR"/>
    <property type="match status" value="1"/>
</dbReference>
<name>A0A2R4W207_THEAF</name>
<dbReference type="Proteomes" id="UP000244792">
    <property type="component" value="Chromosome"/>
</dbReference>
<dbReference type="GO" id="GO:0020037">
    <property type="term" value="F:heme binding"/>
    <property type="evidence" value="ECO:0007669"/>
    <property type="project" value="InterPro"/>
</dbReference>
<evidence type="ECO:0000256" key="6">
    <source>
        <dbReference type="ARBA" id="ARBA00023014"/>
    </source>
</evidence>
<dbReference type="InterPro" id="IPR006066">
    <property type="entry name" value="NO2/SO3_Rdtase_FeS/sirohaem_BS"/>
</dbReference>
<dbReference type="EMBL" id="CP020921">
    <property type="protein sequence ID" value="AWB10841.1"/>
    <property type="molecule type" value="Genomic_DNA"/>
</dbReference>
<dbReference type="SUPFAM" id="SSF55124">
    <property type="entry name" value="Nitrite/Sulfite reductase N-terminal domain-like"/>
    <property type="match status" value="1"/>
</dbReference>
<dbReference type="InterPro" id="IPR052034">
    <property type="entry name" value="NasD-like"/>
</dbReference>
<dbReference type="KEGG" id="taci:TDSAC_1502"/>
<dbReference type="PRINTS" id="PR00397">
    <property type="entry name" value="SIROHAEM"/>
</dbReference>
<proteinExistence type="predicted"/>
<dbReference type="Gene3D" id="3.30.413.10">
    <property type="entry name" value="Sulfite Reductase Hemoprotein, domain 1"/>
    <property type="match status" value="1"/>
</dbReference>
<feature type="domain" description="Nitrite/sulphite reductase 4Fe-4S" evidence="7">
    <location>
        <begin position="85"/>
        <end position="216"/>
    </location>
</feature>
<keyword evidence="5" id="KW-0408">Iron</keyword>
<evidence type="ECO:0000313" key="9">
    <source>
        <dbReference type="EMBL" id="AWB10841.1"/>
    </source>
</evidence>
<dbReference type="OrthoDB" id="9800558at2"/>
<keyword evidence="3" id="KW-0479">Metal-binding</keyword>
<dbReference type="InterPro" id="IPR005117">
    <property type="entry name" value="NiRdtase/SiRdtase_haem-b_fer"/>
</dbReference>
<accession>A0A2R4W207</accession>
<evidence type="ECO:0000256" key="2">
    <source>
        <dbReference type="ARBA" id="ARBA00022617"/>
    </source>
</evidence>
<dbReference type="AlphaFoldDB" id="A0A2R4W207"/>
<dbReference type="PIRSF" id="PIRSF037487">
    <property type="entry name" value="Sulfite_red_assimil"/>
    <property type="match status" value="1"/>
</dbReference>
<dbReference type="PANTHER" id="PTHR43809">
    <property type="entry name" value="NITRITE REDUCTASE (NADH) LARGE SUBUNIT"/>
    <property type="match status" value="1"/>
</dbReference>
<evidence type="ECO:0000256" key="3">
    <source>
        <dbReference type="ARBA" id="ARBA00022723"/>
    </source>
</evidence>
<gene>
    <name evidence="9" type="ORF">TDSAC_1502</name>
</gene>
<dbReference type="GO" id="GO:0046872">
    <property type="term" value="F:metal ion binding"/>
    <property type="evidence" value="ECO:0007669"/>
    <property type="project" value="UniProtKB-KW"/>
</dbReference>
<keyword evidence="6" id="KW-0411">Iron-sulfur</keyword>
<protein>
    <submittedName>
        <fullName evidence="9">Nitrite/Sulfite reductase ferredoxin-like half domain-containing protein</fullName>
    </submittedName>
</protein>
<evidence type="ECO:0000259" key="8">
    <source>
        <dbReference type="Pfam" id="PF03460"/>
    </source>
</evidence>
<dbReference type="InterPro" id="IPR036136">
    <property type="entry name" value="Nit/Sulf_reduc_fer-like_dom_sf"/>
</dbReference>
<keyword evidence="1" id="KW-0004">4Fe-4S</keyword>
<keyword evidence="2" id="KW-0349">Heme</keyword>
<evidence type="ECO:0000259" key="7">
    <source>
        <dbReference type="Pfam" id="PF01077"/>
    </source>
</evidence>
<organism evidence="9 10">
    <name type="scientific">Thermodesulfobium acidiphilum</name>
    <dbReference type="NCBI Taxonomy" id="1794699"/>
    <lineage>
        <taxon>Bacteria</taxon>
        <taxon>Pseudomonadati</taxon>
        <taxon>Thermodesulfobiota</taxon>
        <taxon>Thermodesulfobiia</taxon>
        <taxon>Thermodesulfobiales</taxon>
        <taxon>Thermodesulfobiaceae</taxon>
        <taxon>Thermodesulfobium</taxon>
    </lineage>
</organism>
<evidence type="ECO:0000256" key="5">
    <source>
        <dbReference type="ARBA" id="ARBA00023004"/>
    </source>
</evidence>
<keyword evidence="4" id="KW-0560">Oxidoreductase</keyword>
<dbReference type="InterPro" id="IPR017220">
    <property type="entry name" value="Sulphite_reductase_assimil"/>
</dbReference>
<dbReference type="PANTHER" id="PTHR43809:SF1">
    <property type="entry name" value="NITRITE REDUCTASE (NADH) LARGE SUBUNIT"/>
    <property type="match status" value="1"/>
</dbReference>
<dbReference type="Pfam" id="PF03460">
    <property type="entry name" value="NIR_SIR_ferr"/>
    <property type="match status" value="1"/>
</dbReference>